<dbReference type="Gene3D" id="1.10.1750.10">
    <property type="match status" value="1"/>
</dbReference>
<dbReference type="InterPro" id="IPR010921">
    <property type="entry name" value="Trp_repressor/repl_initiator"/>
</dbReference>
<name>A0A8J6P2V8_9BACT</name>
<dbReference type="EMBL" id="JACNIG010000367">
    <property type="protein sequence ID" value="MBC8433990.1"/>
    <property type="molecule type" value="Genomic_DNA"/>
</dbReference>
<evidence type="ECO:0000259" key="1">
    <source>
        <dbReference type="SMART" id="SM00760"/>
    </source>
</evidence>
<sequence length="112" mass="12668">MGSGVFVEEILQESNELYEMKARNRISLDDLILKVSSKVDLDMENLKSSKRNRKVSYARAVISYLAVNQLGWNASDVARKLRISGMGVSKCVDRGEKILDKPEIMKEYLGQV</sequence>
<feature type="domain" description="Chromosomal replication initiator DnaA C-terminal" evidence="1">
    <location>
        <begin position="27"/>
        <end position="95"/>
    </location>
</feature>
<comment type="caution">
    <text evidence="2">The sequence shown here is derived from an EMBL/GenBank/DDBJ whole genome shotgun (WGS) entry which is preliminary data.</text>
</comment>
<gene>
    <name evidence="2" type="ORF">H8D96_18935</name>
</gene>
<dbReference type="InterPro" id="IPR013159">
    <property type="entry name" value="DnaA_C"/>
</dbReference>
<dbReference type="GO" id="GO:0006270">
    <property type="term" value="P:DNA replication initiation"/>
    <property type="evidence" value="ECO:0007669"/>
    <property type="project" value="InterPro"/>
</dbReference>
<evidence type="ECO:0000313" key="2">
    <source>
        <dbReference type="EMBL" id="MBC8433990.1"/>
    </source>
</evidence>
<dbReference type="SMART" id="SM00760">
    <property type="entry name" value="Bac_DnaA_C"/>
    <property type="match status" value="1"/>
</dbReference>
<dbReference type="SUPFAM" id="SSF48295">
    <property type="entry name" value="TrpR-like"/>
    <property type="match status" value="1"/>
</dbReference>
<evidence type="ECO:0000313" key="3">
    <source>
        <dbReference type="Proteomes" id="UP000605201"/>
    </source>
</evidence>
<protein>
    <recommendedName>
        <fullName evidence="1">Chromosomal replication initiator DnaA C-terminal domain-containing protein</fullName>
    </recommendedName>
</protein>
<proteinExistence type="predicted"/>
<dbReference type="AlphaFoldDB" id="A0A8J6P2V8"/>
<dbReference type="GO" id="GO:0043565">
    <property type="term" value="F:sequence-specific DNA binding"/>
    <property type="evidence" value="ECO:0007669"/>
    <property type="project" value="InterPro"/>
</dbReference>
<dbReference type="GO" id="GO:0005524">
    <property type="term" value="F:ATP binding"/>
    <property type="evidence" value="ECO:0007669"/>
    <property type="project" value="InterPro"/>
</dbReference>
<accession>A0A8J6P2V8</accession>
<dbReference type="GO" id="GO:0006275">
    <property type="term" value="P:regulation of DNA replication"/>
    <property type="evidence" value="ECO:0007669"/>
    <property type="project" value="InterPro"/>
</dbReference>
<organism evidence="2 3">
    <name type="scientific">Candidatus Desulfatibia vada</name>
    <dbReference type="NCBI Taxonomy" id="2841696"/>
    <lineage>
        <taxon>Bacteria</taxon>
        <taxon>Pseudomonadati</taxon>
        <taxon>Thermodesulfobacteriota</taxon>
        <taxon>Desulfobacteria</taxon>
        <taxon>Desulfobacterales</taxon>
        <taxon>Desulfobacterales incertae sedis</taxon>
        <taxon>Candidatus Desulfatibia</taxon>
    </lineage>
</organism>
<reference evidence="2 3" key="1">
    <citation type="submission" date="2020-08" db="EMBL/GenBank/DDBJ databases">
        <title>Bridging the membrane lipid divide: bacteria of the FCB group superphylum have the potential to synthesize archaeal ether lipids.</title>
        <authorList>
            <person name="Villanueva L."/>
            <person name="Von Meijenfeldt F.A.B."/>
            <person name="Westbye A.B."/>
            <person name="Yadav S."/>
            <person name="Hopmans E.C."/>
            <person name="Dutilh B.E."/>
            <person name="Sinninghe Damste J.S."/>
        </authorList>
    </citation>
    <scope>NUCLEOTIDE SEQUENCE [LARGE SCALE GENOMIC DNA]</scope>
    <source>
        <strain evidence="2">NIOZ-UU17</strain>
    </source>
</reference>
<dbReference type="Proteomes" id="UP000605201">
    <property type="component" value="Unassembled WGS sequence"/>
</dbReference>